<accession>A0A392T8W8</accession>
<dbReference type="AlphaFoldDB" id="A0A392T8W8"/>
<comment type="caution">
    <text evidence="1">The sequence shown here is derived from an EMBL/GenBank/DDBJ whole genome shotgun (WGS) entry which is preliminary data.</text>
</comment>
<feature type="non-terminal residue" evidence="1">
    <location>
        <position position="1"/>
    </location>
</feature>
<evidence type="ECO:0000313" key="1">
    <source>
        <dbReference type="EMBL" id="MCI57573.1"/>
    </source>
</evidence>
<proteinExistence type="predicted"/>
<sequence length="26" mass="3040">VIIVITMTDENEDLSSWSNWSNCNRL</sequence>
<reference evidence="1 2" key="1">
    <citation type="journal article" date="2018" name="Front. Plant Sci.">
        <title>Red Clover (Trifolium pratense) and Zigzag Clover (T. medium) - A Picture of Genomic Similarities and Differences.</title>
        <authorList>
            <person name="Dluhosova J."/>
            <person name="Istvanek J."/>
            <person name="Nedelnik J."/>
            <person name="Repkova J."/>
        </authorList>
    </citation>
    <scope>NUCLEOTIDE SEQUENCE [LARGE SCALE GENOMIC DNA]</scope>
    <source>
        <strain evidence="2">cv. 10/8</strain>
        <tissue evidence="1">Leaf</tissue>
    </source>
</reference>
<keyword evidence="2" id="KW-1185">Reference proteome</keyword>
<dbReference type="Proteomes" id="UP000265520">
    <property type="component" value="Unassembled WGS sequence"/>
</dbReference>
<organism evidence="1 2">
    <name type="scientific">Trifolium medium</name>
    <dbReference type="NCBI Taxonomy" id="97028"/>
    <lineage>
        <taxon>Eukaryota</taxon>
        <taxon>Viridiplantae</taxon>
        <taxon>Streptophyta</taxon>
        <taxon>Embryophyta</taxon>
        <taxon>Tracheophyta</taxon>
        <taxon>Spermatophyta</taxon>
        <taxon>Magnoliopsida</taxon>
        <taxon>eudicotyledons</taxon>
        <taxon>Gunneridae</taxon>
        <taxon>Pentapetalae</taxon>
        <taxon>rosids</taxon>
        <taxon>fabids</taxon>
        <taxon>Fabales</taxon>
        <taxon>Fabaceae</taxon>
        <taxon>Papilionoideae</taxon>
        <taxon>50 kb inversion clade</taxon>
        <taxon>NPAAA clade</taxon>
        <taxon>Hologalegina</taxon>
        <taxon>IRL clade</taxon>
        <taxon>Trifolieae</taxon>
        <taxon>Trifolium</taxon>
    </lineage>
</organism>
<protein>
    <submittedName>
        <fullName evidence="1">Uncharacterized protein</fullName>
    </submittedName>
</protein>
<name>A0A392T8W8_9FABA</name>
<dbReference type="EMBL" id="LXQA010531400">
    <property type="protein sequence ID" value="MCI57573.1"/>
    <property type="molecule type" value="Genomic_DNA"/>
</dbReference>
<evidence type="ECO:0000313" key="2">
    <source>
        <dbReference type="Proteomes" id="UP000265520"/>
    </source>
</evidence>